<protein>
    <submittedName>
        <fullName evidence="3">3-coathanger stack domain-containing protein</fullName>
    </submittedName>
</protein>
<evidence type="ECO:0000313" key="3">
    <source>
        <dbReference type="EMBL" id="MFD2519965.1"/>
    </source>
</evidence>
<evidence type="ECO:0000256" key="1">
    <source>
        <dbReference type="SAM" id="SignalP"/>
    </source>
</evidence>
<dbReference type="InterPro" id="IPR044023">
    <property type="entry name" value="Ig_7"/>
</dbReference>
<dbReference type="Pfam" id="PF19081">
    <property type="entry name" value="Ig_7"/>
    <property type="match status" value="1"/>
</dbReference>
<feature type="chain" id="PRO_5047541887" evidence="1">
    <location>
        <begin position="28"/>
        <end position="834"/>
    </location>
</feature>
<evidence type="ECO:0000259" key="2">
    <source>
        <dbReference type="Pfam" id="PF19081"/>
    </source>
</evidence>
<name>A0ABW5J5W2_9BACT</name>
<proteinExistence type="predicted"/>
<comment type="caution">
    <text evidence="3">The sequence shown here is derived from an EMBL/GenBank/DDBJ whole genome shotgun (WGS) entry which is preliminary data.</text>
</comment>
<feature type="signal peptide" evidence="1">
    <location>
        <begin position="1"/>
        <end position="27"/>
    </location>
</feature>
<keyword evidence="4" id="KW-1185">Reference proteome</keyword>
<sequence>MKTAFTKNTLSIIAILCLMLGSEMSYAQWTTNVFSNVWNTNFGTLKVTSSGGSVAGNNNYAGALYYGADLNDNIDIAATNGWISQTINNTSAGNRFKATAGQPITISFEFDFRNDIYNTWVMDRPVNINGGGSYQNPLPGGIGKSEQTNTYDSNIGIPFVEKVLNENLYRYQGTFTFSGARSQAWIVFQFITFRGEVQERVTMVLPFIVDGVKVPSVPLLTNTSGQPRIITQPSLPITVLHAPPGDQSYSKFEVNRTSCQSVETNITTGLSESGYGAVKLGTKGSVGFIAEVDVEAFVQFSVSNEVGSSNVKIQEKQTCISSTTGFGTTPGSREDIFVCEGLDYYYGIYDMLFINSSNYSTYEKKGFIMVPVDGSQRLNFITRSGILNEINALALDTLNTALSLKQRVVAKNQLNIWKQLIALNTANIANATTPTNPNYGLISLSGGGVAFENSTSINTTLTSTIKVDNYIEEAVGIDAVVNIGGSGISAGLNFSSNRSYGATNSATNSSTQTMSVHLEDNDVGDLLKINIYQDPMFGTPVFKLQNDSRTSCPYEGGYQRDQPSLKIVGSAQNTITIPDITLGSPANFQIKVCNNNITEARTYNMQFVSQSNSSDLLITAAGSTGSQFGSFTVPANSCIVQNYDVNISRRYPTSNVNFSNLEFQLFSSCEPIIKSSIFANVSFSAPPSPSNVAASTNTACAGTPVTLTASCAVTTTPTWYTQAVGGFPIAVGSSVTVNPSVNTTYYVGCETANYVRDRVATKLVLVGTPSTVLNLTTNYTTGSTLQIASNTITATNKVISPAYAVYKAGKSITFSPGFEAKSGSLFVAEIGGCN</sequence>
<dbReference type="Proteomes" id="UP001597510">
    <property type="component" value="Unassembled WGS sequence"/>
</dbReference>
<organism evidence="3 4">
    <name type="scientific">Emticicia soli</name>
    <dbReference type="NCBI Taxonomy" id="2027878"/>
    <lineage>
        <taxon>Bacteria</taxon>
        <taxon>Pseudomonadati</taxon>
        <taxon>Bacteroidota</taxon>
        <taxon>Cytophagia</taxon>
        <taxon>Cytophagales</taxon>
        <taxon>Leadbetterellaceae</taxon>
        <taxon>Emticicia</taxon>
    </lineage>
</organism>
<gene>
    <name evidence="3" type="ORF">ACFSR2_03655</name>
</gene>
<reference evidence="4" key="1">
    <citation type="journal article" date="2019" name="Int. J. Syst. Evol. Microbiol.">
        <title>The Global Catalogue of Microorganisms (GCM) 10K type strain sequencing project: providing services to taxonomists for standard genome sequencing and annotation.</title>
        <authorList>
            <consortium name="The Broad Institute Genomics Platform"/>
            <consortium name="The Broad Institute Genome Sequencing Center for Infectious Disease"/>
            <person name="Wu L."/>
            <person name="Ma J."/>
        </authorList>
    </citation>
    <scope>NUCLEOTIDE SEQUENCE [LARGE SCALE GENOMIC DNA]</scope>
    <source>
        <strain evidence="4">KCTC 52344</strain>
    </source>
</reference>
<evidence type="ECO:0000313" key="4">
    <source>
        <dbReference type="Proteomes" id="UP001597510"/>
    </source>
</evidence>
<feature type="domain" description="Ig-like" evidence="2">
    <location>
        <begin position="688"/>
        <end position="753"/>
    </location>
</feature>
<keyword evidence="1" id="KW-0732">Signal</keyword>
<dbReference type="RefSeq" id="WP_340235374.1">
    <property type="nucleotide sequence ID" value="NZ_JBBEWC010000004.1"/>
</dbReference>
<dbReference type="InterPro" id="IPR055015">
    <property type="entry name" value="GCX_COOH"/>
</dbReference>
<accession>A0ABW5J5W2</accession>
<dbReference type="EMBL" id="JBHULC010000004">
    <property type="protein sequence ID" value="MFD2519965.1"/>
    <property type="molecule type" value="Genomic_DNA"/>
</dbReference>
<dbReference type="NCBIfam" id="NF045639">
    <property type="entry name" value="GCX_COOH"/>
    <property type="match status" value="1"/>
</dbReference>